<evidence type="ECO:0000256" key="1">
    <source>
        <dbReference type="SAM" id="MobiDB-lite"/>
    </source>
</evidence>
<dbReference type="AlphaFoldDB" id="A0AAE0JMD5"/>
<accession>A0AAE0JMD5</accession>
<reference evidence="2" key="1">
    <citation type="journal article" date="2023" name="Mol. Phylogenet. Evol.">
        <title>Genome-scale phylogeny and comparative genomics of the fungal order Sordariales.</title>
        <authorList>
            <person name="Hensen N."/>
            <person name="Bonometti L."/>
            <person name="Westerberg I."/>
            <person name="Brannstrom I.O."/>
            <person name="Guillou S."/>
            <person name="Cros-Aarteil S."/>
            <person name="Calhoun S."/>
            <person name="Haridas S."/>
            <person name="Kuo A."/>
            <person name="Mondo S."/>
            <person name="Pangilinan J."/>
            <person name="Riley R."/>
            <person name="LaButti K."/>
            <person name="Andreopoulos B."/>
            <person name="Lipzen A."/>
            <person name="Chen C."/>
            <person name="Yan M."/>
            <person name="Daum C."/>
            <person name="Ng V."/>
            <person name="Clum A."/>
            <person name="Steindorff A."/>
            <person name="Ohm R.A."/>
            <person name="Martin F."/>
            <person name="Silar P."/>
            <person name="Natvig D.O."/>
            <person name="Lalanne C."/>
            <person name="Gautier V."/>
            <person name="Ament-Velasquez S.L."/>
            <person name="Kruys A."/>
            <person name="Hutchinson M.I."/>
            <person name="Powell A.J."/>
            <person name="Barry K."/>
            <person name="Miller A.N."/>
            <person name="Grigoriev I.V."/>
            <person name="Debuchy R."/>
            <person name="Gladieux P."/>
            <person name="Hiltunen Thoren M."/>
            <person name="Johannesson H."/>
        </authorList>
    </citation>
    <scope>NUCLEOTIDE SEQUENCE</scope>
    <source>
        <strain evidence="2">CBS 560.94</strain>
    </source>
</reference>
<dbReference type="Pfam" id="PF11905">
    <property type="entry name" value="DUF3425"/>
    <property type="match status" value="1"/>
</dbReference>
<proteinExistence type="predicted"/>
<sequence length="298" mass="33048">MEAIWKPYMKSAEEDDWTKIADAAERKRVQNRLAQRAHRQKRGRRPKRVGAGTAYSSPASRSSDGIGRHSSKSTLTVREARLNELSSSAASKNKPEEIAEAAKGEWTIDVYDDQAVSSTGPLGTGKPSEEIMPMLPVASHAESPSPLAEVQLFSSTSTLAALLINASILEINCGTKPRPAIHVAESALAPAALKPTLLQVSVPHMPYVALLPFASFRDNLLRARDRLSAVEFWTDVVQNVRVWGRTPWDRRGWEVQEWFAVKWHWLMTEEVLEETNFWRVSQGLDPLQLMSGLGAVAV</sequence>
<dbReference type="EMBL" id="JAUEPP010000001">
    <property type="protein sequence ID" value="KAK3354281.1"/>
    <property type="molecule type" value="Genomic_DNA"/>
</dbReference>
<feature type="compositionally biased region" description="Polar residues" evidence="1">
    <location>
        <begin position="54"/>
        <end position="63"/>
    </location>
</feature>
<comment type="caution">
    <text evidence="2">The sequence shown here is derived from an EMBL/GenBank/DDBJ whole genome shotgun (WGS) entry which is preliminary data.</text>
</comment>
<dbReference type="CDD" id="cd14688">
    <property type="entry name" value="bZIP_YAP"/>
    <property type="match status" value="1"/>
</dbReference>
<evidence type="ECO:0000313" key="3">
    <source>
        <dbReference type="Proteomes" id="UP001278500"/>
    </source>
</evidence>
<name>A0AAE0JMD5_9PEZI</name>
<feature type="region of interest" description="Disordered" evidence="1">
    <location>
        <begin position="28"/>
        <end position="76"/>
    </location>
</feature>
<evidence type="ECO:0000313" key="2">
    <source>
        <dbReference type="EMBL" id="KAK3354281.1"/>
    </source>
</evidence>
<evidence type="ECO:0008006" key="4">
    <source>
        <dbReference type="Google" id="ProtNLM"/>
    </source>
</evidence>
<organism evidence="2 3">
    <name type="scientific">Neurospora tetraspora</name>
    <dbReference type="NCBI Taxonomy" id="94610"/>
    <lineage>
        <taxon>Eukaryota</taxon>
        <taxon>Fungi</taxon>
        <taxon>Dikarya</taxon>
        <taxon>Ascomycota</taxon>
        <taxon>Pezizomycotina</taxon>
        <taxon>Sordariomycetes</taxon>
        <taxon>Sordariomycetidae</taxon>
        <taxon>Sordariales</taxon>
        <taxon>Sordariaceae</taxon>
        <taxon>Neurospora</taxon>
    </lineage>
</organism>
<feature type="compositionally biased region" description="Basic residues" evidence="1">
    <location>
        <begin position="35"/>
        <end position="48"/>
    </location>
</feature>
<dbReference type="GeneID" id="87867347"/>
<gene>
    <name evidence="2" type="ORF">B0H65DRAFT_562187</name>
</gene>
<protein>
    <recommendedName>
        <fullName evidence="4">BZIP domain-containing protein</fullName>
    </recommendedName>
</protein>
<dbReference type="Proteomes" id="UP001278500">
    <property type="component" value="Unassembled WGS sequence"/>
</dbReference>
<reference evidence="2" key="2">
    <citation type="submission" date="2023-06" db="EMBL/GenBank/DDBJ databases">
        <authorList>
            <consortium name="Lawrence Berkeley National Laboratory"/>
            <person name="Haridas S."/>
            <person name="Hensen N."/>
            <person name="Bonometti L."/>
            <person name="Westerberg I."/>
            <person name="Brannstrom I.O."/>
            <person name="Guillou S."/>
            <person name="Cros-Aarteil S."/>
            <person name="Calhoun S."/>
            <person name="Kuo A."/>
            <person name="Mondo S."/>
            <person name="Pangilinan J."/>
            <person name="Riley R."/>
            <person name="Labutti K."/>
            <person name="Andreopoulos B."/>
            <person name="Lipzen A."/>
            <person name="Chen C."/>
            <person name="Yanf M."/>
            <person name="Daum C."/>
            <person name="Ng V."/>
            <person name="Clum A."/>
            <person name="Steindorff A."/>
            <person name="Ohm R."/>
            <person name="Martin F."/>
            <person name="Silar P."/>
            <person name="Natvig D."/>
            <person name="Lalanne C."/>
            <person name="Gautier V."/>
            <person name="Ament-Velasquez S.L."/>
            <person name="Kruys A."/>
            <person name="Hutchinson M.I."/>
            <person name="Powell A.J."/>
            <person name="Barry K."/>
            <person name="Miller A.N."/>
            <person name="Grigoriev I.V."/>
            <person name="Debuchy R."/>
            <person name="Gladieux P."/>
            <person name="Thoren M.H."/>
            <person name="Johannesson H."/>
        </authorList>
    </citation>
    <scope>NUCLEOTIDE SEQUENCE</scope>
    <source>
        <strain evidence="2">CBS 560.94</strain>
    </source>
</reference>
<dbReference type="PANTHER" id="PTHR38116">
    <property type="entry name" value="CHROMOSOME 7, WHOLE GENOME SHOTGUN SEQUENCE"/>
    <property type="match status" value="1"/>
</dbReference>
<keyword evidence="3" id="KW-1185">Reference proteome</keyword>
<dbReference type="PANTHER" id="PTHR38116:SF8">
    <property type="entry name" value="BZIP DOMAIN-CONTAINING PROTEIN"/>
    <property type="match status" value="1"/>
</dbReference>
<dbReference type="RefSeq" id="XP_062685659.1">
    <property type="nucleotide sequence ID" value="XM_062830193.1"/>
</dbReference>
<dbReference type="InterPro" id="IPR021833">
    <property type="entry name" value="DUF3425"/>
</dbReference>